<name>A0A9J5XRL0_SOLCO</name>
<sequence>MSDKINWKGEPVKGLGWCAGISTPLSFPQKTNCSRISGAMYDLSSCINELELMDPPLFGGPYTWRGGANQRNASRIDKLLYSFPWDEIFTKTRQSSLPSRSSDHNPIVLTCGDEAFKKSYFKFEKWWLNVEGFRDRVKEWWESFTVTGSPNYIIASKLSLLKKELKECSKENKGNGNSGSFEDIQIHRALTDDEQLLKAHLAMQYEELRKFLNDQWRIVIRSWVNQRSSGEFLPDFVQETERWRPSLNILDVRIITEEEQVWLSRDFEEEEVLEGINNDTVVFFEAEQEQICFLRVILVVFETCSGLKVNWRKSSIFPIKEVHQIEVLASILKGKVKKLTTIYIGLPLGSKHKAEKKWDGNIEKIEKKLAWKSQYPSLRRRVTLINSVLESLPTYVMSLYNKRTYFQNGCGDIIRRTTFRGGPMVWAWDFHVGGLKFETPCQRKQGEDQALWKEKIRRKFGQQDLRCTTEVTETNGVGVWKTIRNFWASLKNNSKIVVGRGNKAKFWSDDWCGNEILRDMFPSLFSICTNPGGGVLTLIGGFAGTTQEPNKLAWGHHKDRRFPVNRLYNWGLRGNDPLDLEAHYGKVWPQPRVVLNLEAMQKRGIIISRCLLYKGALETNKHLFMHCKVTAQVWAMYTSIANEHWIMPEHTSDLLSCWIKRGGSKSQKRWWRTVPACIWWIIWKERNQRIFEGK</sequence>
<evidence type="ECO:0000313" key="1">
    <source>
        <dbReference type="EMBL" id="KAG5590841.1"/>
    </source>
</evidence>
<dbReference type="SUPFAM" id="SSF56219">
    <property type="entry name" value="DNase I-like"/>
    <property type="match status" value="1"/>
</dbReference>
<organism evidence="1 2">
    <name type="scientific">Solanum commersonii</name>
    <name type="common">Commerson's wild potato</name>
    <name type="synonym">Commerson's nightshade</name>
    <dbReference type="NCBI Taxonomy" id="4109"/>
    <lineage>
        <taxon>Eukaryota</taxon>
        <taxon>Viridiplantae</taxon>
        <taxon>Streptophyta</taxon>
        <taxon>Embryophyta</taxon>
        <taxon>Tracheophyta</taxon>
        <taxon>Spermatophyta</taxon>
        <taxon>Magnoliopsida</taxon>
        <taxon>eudicotyledons</taxon>
        <taxon>Gunneridae</taxon>
        <taxon>Pentapetalae</taxon>
        <taxon>asterids</taxon>
        <taxon>lamiids</taxon>
        <taxon>Solanales</taxon>
        <taxon>Solanaceae</taxon>
        <taxon>Solanoideae</taxon>
        <taxon>Solaneae</taxon>
        <taxon>Solanum</taxon>
    </lineage>
</organism>
<dbReference type="Proteomes" id="UP000824120">
    <property type="component" value="Chromosome 8"/>
</dbReference>
<evidence type="ECO:0000313" key="2">
    <source>
        <dbReference type="Proteomes" id="UP000824120"/>
    </source>
</evidence>
<gene>
    <name evidence="1" type="ORF">H5410_041355</name>
</gene>
<dbReference type="PANTHER" id="PTHR33116:SF85">
    <property type="entry name" value="REVERSE TRANSCRIPTASE ZINC-BINDING DOMAIN-CONTAINING PROTEIN"/>
    <property type="match status" value="1"/>
</dbReference>
<dbReference type="OrthoDB" id="1227106at2759"/>
<dbReference type="AlphaFoldDB" id="A0A9J5XRL0"/>
<reference evidence="1 2" key="1">
    <citation type="submission" date="2020-09" db="EMBL/GenBank/DDBJ databases">
        <title>De no assembly of potato wild relative species, Solanum commersonii.</title>
        <authorList>
            <person name="Cho K."/>
        </authorList>
    </citation>
    <scope>NUCLEOTIDE SEQUENCE [LARGE SCALE GENOMIC DNA]</scope>
    <source>
        <strain evidence="1">LZ3.2</strain>
        <tissue evidence="1">Leaf</tissue>
    </source>
</reference>
<dbReference type="EMBL" id="JACXVP010000008">
    <property type="protein sequence ID" value="KAG5590841.1"/>
    <property type="molecule type" value="Genomic_DNA"/>
</dbReference>
<dbReference type="PANTHER" id="PTHR33116">
    <property type="entry name" value="REVERSE TRANSCRIPTASE ZINC-BINDING DOMAIN-CONTAINING PROTEIN-RELATED-RELATED"/>
    <property type="match status" value="1"/>
</dbReference>
<comment type="caution">
    <text evidence="1">The sequence shown here is derived from an EMBL/GenBank/DDBJ whole genome shotgun (WGS) entry which is preliminary data.</text>
</comment>
<accession>A0A9J5XRL0</accession>
<protein>
    <recommendedName>
        <fullName evidence="3">Reverse transcriptase zinc-binding domain-containing protein</fullName>
    </recommendedName>
</protein>
<proteinExistence type="predicted"/>
<dbReference type="InterPro" id="IPR036691">
    <property type="entry name" value="Endo/exonu/phosph_ase_sf"/>
</dbReference>
<evidence type="ECO:0008006" key="3">
    <source>
        <dbReference type="Google" id="ProtNLM"/>
    </source>
</evidence>
<keyword evidence="2" id="KW-1185">Reference proteome</keyword>